<evidence type="ECO:0000313" key="4">
    <source>
        <dbReference type="Proteomes" id="UP000588098"/>
    </source>
</evidence>
<feature type="transmembrane region" description="Helical" evidence="2">
    <location>
        <begin position="33"/>
        <end position="56"/>
    </location>
</feature>
<evidence type="ECO:0000256" key="1">
    <source>
        <dbReference type="SAM" id="MobiDB-lite"/>
    </source>
</evidence>
<keyword evidence="2" id="KW-0812">Transmembrane</keyword>
<feature type="compositionally biased region" description="Gly residues" evidence="1">
    <location>
        <begin position="154"/>
        <end position="180"/>
    </location>
</feature>
<evidence type="ECO:0000256" key="2">
    <source>
        <dbReference type="SAM" id="Phobius"/>
    </source>
</evidence>
<feature type="compositionally biased region" description="Low complexity" evidence="1">
    <location>
        <begin position="181"/>
        <end position="191"/>
    </location>
</feature>
<sequence>MRTLRMLCATTLISEFFVIGFAGLVAMKSDLSMATVWTVSGIAMGLCVLLCGMLRWPWALQVGWVLQFGLVLSGFVVPVMFFLGAVFAGLWWASIHYGRHIDEAKVRFAAMDAAAEAKAAAEAQAASESESEVEAEAEARAGAATGRSAADGTPEGGPAGDGPAGGGTVRGGTVGAGPAGDGAPRAASDSA</sequence>
<protein>
    <recommendedName>
        <fullName evidence="5">DUF4233 domain-containing protein</fullName>
    </recommendedName>
</protein>
<keyword evidence="2" id="KW-0472">Membrane</keyword>
<organism evidence="3 4">
    <name type="scientific">Streptomyces zagrosensis</name>
    <dbReference type="NCBI Taxonomy" id="1042984"/>
    <lineage>
        <taxon>Bacteria</taxon>
        <taxon>Bacillati</taxon>
        <taxon>Actinomycetota</taxon>
        <taxon>Actinomycetes</taxon>
        <taxon>Kitasatosporales</taxon>
        <taxon>Streptomycetaceae</taxon>
        <taxon>Streptomyces</taxon>
    </lineage>
</organism>
<reference evidence="3 4" key="1">
    <citation type="submission" date="2020-08" db="EMBL/GenBank/DDBJ databases">
        <title>Genomic Encyclopedia of Type Strains, Phase III (KMG-III): the genomes of soil and plant-associated and newly described type strains.</title>
        <authorList>
            <person name="Whitman W."/>
        </authorList>
    </citation>
    <scope>NUCLEOTIDE SEQUENCE [LARGE SCALE GENOMIC DNA]</scope>
    <source>
        <strain evidence="3 4">CECT 8305</strain>
    </source>
</reference>
<dbReference type="InterPro" id="IPR025327">
    <property type="entry name" value="DUF4233"/>
</dbReference>
<gene>
    <name evidence="3" type="ORF">FHS42_001940</name>
</gene>
<dbReference type="AlphaFoldDB" id="A0A7W9UXI0"/>
<keyword evidence="2" id="KW-1133">Transmembrane helix</keyword>
<dbReference type="EMBL" id="JACHJL010000004">
    <property type="protein sequence ID" value="MBB5934890.1"/>
    <property type="molecule type" value="Genomic_DNA"/>
</dbReference>
<evidence type="ECO:0008006" key="5">
    <source>
        <dbReference type="Google" id="ProtNLM"/>
    </source>
</evidence>
<accession>A0A7W9UXI0</accession>
<proteinExistence type="predicted"/>
<feature type="transmembrane region" description="Helical" evidence="2">
    <location>
        <begin position="68"/>
        <end position="93"/>
    </location>
</feature>
<keyword evidence="4" id="KW-1185">Reference proteome</keyword>
<dbReference type="Proteomes" id="UP000588098">
    <property type="component" value="Unassembled WGS sequence"/>
</dbReference>
<feature type="transmembrane region" description="Helical" evidence="2">
    <location>
        <begin position="7"/>
        <end position="27"/>
    </location>
</feature>
<feature type="compositionally biased region" description="Low complexity" evidence="1">
    <location>
        <begin position="140"/>
        <end position="153"/>
    </location>
</feature>
<feature type="region of interest" description="Disordered" evidence="1">
    <location>
        <begin position="122"/>
        <end position="191"/>
    </location>
</feature>
<name>A0A7W9UXI0_9ACTN</name>
<evidence type="ECO:0000313" key="3">
    <source>
        <dbReference type="EMBL" id="MBB5934890.1"/>
    </source>
</evidence>
<dbReference type="Pfam" id="PF14017">
    <property type="entry name" value="DUF4233"/>
    <property type="match status" value="1"/>
</dbReference>
<comment type="caution">
    <text evidence="3">The sequence shown here is derived from an EMBL/GenBank/DDBJ whole genome shotgun (WGS) entry which is preliminary data.</text>
</comment>